<sequence>MGIRKRSPAHSAILLLMLTTAAMSTAAPPAFAGPRRLGVVGLDAVVVRLYDTPAASQGGQDGHCFRGVDNPADWACNADASRENKRFSATAPDREHTFYVYTAKKYTTISRRPFRNGQAPYCMPNWYRFGMQYHNVEWAGTNHYYCGFFQ</sequence>
<feature type="chain" id="PRO_5039429122" description="Peptidase inhibitor family I36" evidence="1">
    <location>
        <begin position="27"/>
        <end position="150"/>
    </location>
</feature>
<keyword evidence="1" id="KW-0732">Signal</keyword>
<gene>
    <name evidence="2" type="ORF">SAMN05216195_11718</name>
</gene>
<evidence type="ECO:0000313" key="3">
    <source>
        <dbReference type="Proteomes" id="UP000199028"/>
    </source>
</evidence>
<accession>A0A1H9XS12</accession>
<dbReference type="AlphaFoldDB" id="A0A1H9XS12"/>
<protein>
    <recommendedName>
        <fullName evidence="4">Peptidase inhibitor family I36</fullName>
    </recommendedName>
</protein>
<dbReference type="Proteomes" id="UP000199028">
    <property type="component" value="Unassembled WGS sequence"/>
</dbReference>
<evidence type="ECO:0000256" key="1">
    <source>
        <dbReference type="SAM" id="SignalP"/>
    </source>
</evidence>
<name>A0A1H9XS12_9PSEU</name>
<keyword evidence="3" id="KW-1185">Reference proteome</keyword>
<feature type="signal peptide" evidence="1">
    <location>
        <begin position="1"/>
        <end position="26"/>
    </location>
</feature>
<evidence type="ECO:0008006" key="4">
    <source>
        <dbReference type="Google" id="ProtNLM"/>
    </source>
</evidence>
<proteinExistence type="predicted"/>
<evidence type="ECO:0000313" key="2">
    <source>
        <dbReference type="EMBL" id="SES48938.1"/>
    </source>
</evidence>
<reference evidence="3" key="1">
    <citation type="submission" date="2016-10" db="EMBL/GenBank/DDBJ databases">
        <authorList>
            <person name="Varghese N."/>
            <person name="Submissions S."/>
        </authorList>
    </citation>
    <scope>NUCLEOTIDE SEQUENCE [LARGE SCALE GENOMIC DNA]</scope>
    <source>
        <strain evidence="3">CGMCC 4.578</strain>
    </source>
</reference>
<organism evidence="2 3">
    <name type="scientific">Lentzea flaviverrucosa</name>
    <dbReference type="NCBI Taxonomy" id="200379"/>
    <lineage>
        <taxon>Bacteria</taxon>
        <taxon>Bacillati</taxon>
        <taxon>Actinomycetota</taxon>
        <taxon>Actinomycetes</taxon>
        <taxon>Pseudonocardiales</taxon>
        <taxon>Pseudonocardiaceae</taxon>
        <taxon>Lentzea</taxon>
    </lineage>
</organism>
<dbReference type="EMBL" id="FOFT01000017">
    <property type="protein sequence ID" value="SES48938.1"/>
    <property type="molecule type" value="Genomic_DNA"/>
</dbReference>